<organism evidence="1">
    <name type="scientific">Uncultured Desulfatiglans sp</name>
    <dbReference type="NCBI Taxonomy" id="1748965"/>
    <lineage>
        <taxon>Bacteria</taxon>
        <taxon>Pseudomonadati</taxon>
        <taxon>Thermodesulfobacteriota</taxon>
        <taxon>Desulfobacteria</taxon>
        <taxon>Desulfatiglandales</taxon>
        <taxon>Desulfatiglandaceae</taxon>
        <taxon>Desulfatiglans</taxon>
        <taxon>environmental samples</taxon>
    </lineage>
</organism>
<name>A0A653A7N6_UNCDX</name>
<protein>
    <submittedName>
        <fullName evidence="1">Uncharacterized protein</fullName>
    </submittedName>
</protein>
<proteinExistence type="predicted"/>
<accession>A0A653A7N6</accession>
<gene>
    <name evidence="1" type="ORF">TRIP_B330260</name>
</gene>
<reference evidence="1" key="1">
    <citation type="submission" date="2018-07" db="EMBL/GenBank/DDBJ databases">
        <authorList>
            <consortium name="Genoscope - CEA"/>
            <person name="William W."/>
        </authorList>
    </citation>
    <scope>NUCLEOTIDE SEQUENCE</scope>
    <source>
        <strain evidence="1">IK1</strain>
    </source>
</reference>
<evidence type="ECO:0000313" key="1">
    <source>
        <dbReference type="EMBL" id="VBB44086.1"/>
    </source>
</evidence>
<sequence length="356" mass="37967">MPIQALSAANRFPVLIYLRSGIESTPFDQFRNLVFPFDGHNVESVHALHFLEALDGLDADVEPFLGLLLLRDAAHALDDLVGHIHARHPVLHVLGHAGRFHGGEARQDVDLFVKAPVPDTLHPFLELVEVVDALRLDELGAGGDLLGQARDTDLEGVGERVRRGPHEHAGRTLDLVAAEELAFVAHPAHGLDELHRVDVEDVLARRAVPEGLVVARQAEHIEDVEGGGPQDVALEGDPVAVPHDHLQDGLEAHELDVDAGCQAAQPRDRCLVVGDVDGVDMILDHLGLPGDRLGIAPARGAAFGCDGEMPGCQDLFQLAGCLQGSHSAHSLTSSLTTVLGPPARSVDQSLMGARIS</sequence>
<dbReference type="AlphaFoldDB" id="A0A653A7N6"/>
<dbReference type="EMBL" id="UPXX01000027">
    <property type="protein sequence ID" value="VBB44086.1"/>
    <property type="molecule type" value="Genomic_DNA"/>
</dbReference>